<keyword evidence="3" id="KW-1185">Reference proteome</keyword>
<comment type="caution">
    <text evidence="2">The sequence shown here is derived from an EMBL/GenBank/DDBJ whole genome shotgun (WGS) entry which is preliminary data.</text>
</comment>
<reference evidence="2 3" key="1">
    <citation type="submission" date="2020-08" db="EMBL/GenBank/DDBJ databases">
        <title>Genomic Encyclopedia of Type Strains, Phase IV (KMG-IV): sequencing the most valuable type-strain genomes for metagenomic binning, comparative biology and taxonomic classification.</title>
        <authorList>
            <person name="Goeker M."/>
        </authorList>
    </citation>
    <scope>NUCLEOTIDE SEQUENCE [LARGE SCALE GENOMIC DNA]</scope>
    <source>
        <strain evidence="2 3">YIM 65646</strain>
    </source>
</reference>
<dbReference type="EMBL" id="JACHGT010000001">
    <property type="protein sequence ID" value="MBB6032477.1"/>
    <property type="molecule type" value="Genomic_DNA"/>
</dbReference>
<dbReference type="RefSeq" id="WP_184785372.1">
    <property type="nucleotide sequence ID" value="NZ_BONT01000039.1"/>
</dbReference>
<accession>A0A841FHA6</accession>
<feature type="compositionally biased region" description="Basic and acidic residues" evidence="1">
    <location>
        <begin position="9"/>
        <end position="19"/>
    </location>
</feature>
<evidence type="ECO:0000313" key="3">
    <source>
        <dbReference type="Proteomes" id="UP000548476"/>
    </source>
</evidence>
<feature type="region of interest" description="Disordered" evidence="1">
    <location>
        <begin position="1"/>
        <end position="77"/>
    </location>
</feature>
<feature type="compositionally biased region" description="Basic and acidic residues" evidence="1">
    <location>
        <begin position="27"/>
        <end position="46"/>
    </location>
</feature>
<name>A0A841FHA6_9ACTN</name>
<dbReference type="AlphaFoldDB" id="A0A841FHA6"/>
<evidence type="ECO:0000256" key="1">
    <source>
        <dbReference type="SAM" id="MobiDB-lite"/>
    </source>
</evidence>
<dbReference type="Proteomes" id="UP000548476">
    <property type="component" value="Unassembled WGS sequence"/>
</dbReference>
<evidence type="ECO:0000313" key="2">
    <source>
        <dbReference type="EMBL" id="MBB6032477.1"/>
    </source>
</evidence>
<protein>
    <submittedName>
        <fullName evidence="2">Uncharacterized protein</fullName>
    </submittedName>
</protein>
<sequence length="77" mass="8348">MNINGTKTGAHEPTPHDELAMAATRGLEQRHQRKPHDERVRQDAHRAKAAAITNAGDTGDTPNEKAADTNCHTLSVL</sequence>
<proteinExistence type="predicted"/>
<gene>
    <name evidence="2" type="ORF">HNR73_000319</name>
</gene>
<organism evidence="2 3">
    <name type="scientific">Phytomonospora endophytica</name>
    <dbReference type="NCBI Taxonomy" id="714109"/>
    <lineage>
        <taxon>Bacteria</taxon>
        <taxon>Bacillati</taxon>
        <taxon>Actinomycetota</taxon>
        <taxon>Actinomycetes</taxon>
        <taxon>Micromonosporales</taxon>
        <taxon>Micromonosporaceae</taxon>
        <taxon>Phytomonospora</taxon>
    </lineage>
</organism>